<sequence>MNRIPEKYFVTGEKLTFSDEKIDGCFEQAKREAPDDHFVLERVGRHYRLCRHFDKAIPCLQKANELCPMPFPCHHLGLAYMAMADKNIKKGGDDRKTKEWLTEAGKWLEEADKLGKKAAYRITADLARVYVKLEEYQKALCCFKRAAEENTATDDGISLVAAGNYENWGKCFLLLGKEEEGKTKLLKAVECAARVKYHRRTAFSELVKLMQMQEHDRPEVKIDKLNELAKLHELVSSHRKALDLRQSACELDPSNPNTLLGLIEHCCKRRNYALAQVYPSFLQNLTDIPPPKELFLQVKLNAVTTTEPSLAYKIFQETFQFIFPVDCLSDVFIYSADNDKEIACTITRQCEEYFGLTCLCLHRDLHSMLKISETVEALSDSVLILFIVSECLTKTKSGDYFIERAIECVNSRGCGNIISLTTASDIIIPKLLQDFSTFNYDDVGPTTENMGLPLFRAFIENKN</sequence>
<dbReference type="InterPro" id="IPR011990">
    <property type="entry name" value="TPR-like_helical_dom_sf"/>
</dbReference>
<dbReference type="InterPro" id="IPR019734">
    <property type="entry name" value="TPR_rpt"/>
</dbReference>
<dbReference type="PANTHER" id="PTHR16253">
    <property type="entry name" value="TETRATRICOPEPTIDE REPEAT PROTEIN 22"/>
    <property type="match status" value="1"/>
</dbReference>
<dbReference type="EMBL" id="OV696695">
    <property type="protein sequence ID" value="CAH1238541.1"/>
    <property type="molecule type" value="Genomic_DNA"/>
</dbReference>
<dbReference type="OrthoDB" id="10043504at2759"/>
<proteinExistence type="predicted"/>
<dbReference type="Proteomes" id="UP000838412">
    <property type="component" value="Chromosome 10"/>
</dbReference>
<reference evidence="1" key="1">
    <citation type="submission" date="2022-01" db="EMBL/GenBank/DDBJ databases">
        <authorList>
            <person name="Braso-Vives M."/>
        </authorList>
    </citation>
    <scope>NUCLEOTIDE SEQUENCE</scope>
</reference>
<gene>
    <name evidence="1" type="primary">IFIT5</name>
    <name evidence="1" type="ORF">BLAG_LOCUS3108</name>
</gene>
<organism evidence="1 2">
    <name type="scientific">Branchiostoma lanceolatum</name>
    <name type="common">Common lancelet</name>
    <name type="synonym">Amphioxus lanceolatum</name>
    <dbReference type="NCBI Taxonomy" id="7740"/>
    <lineage>
        <taxon>Eukaryota</taxon>
        <taxon>Metazoa</taxon>
        <taxon>Chordata</taxon>
        <taxon>Cephalochordata</taxon>
        <taxon>Leptocardii</taxon>
        <taxon>Amphioxiformes</taxon>
        <taxon>Branchiostomatidae</taxon>
        <taxon>Branchiostoma</taxon>
    </lineage>
</organism>
<evidence type="ECO:0000313" key="2">
    <source>
        <dbReference type="Proteomes" id="UP000838412"/>
    </source>
</evidence>
<dbReference type="Gene3D" id="1.25.40.10">
    <property type="entry name" value="Tetratricopeptide repeat domain"/>
    <property type="match status" value="1"/>
</dbReference>
<evidence type="ECO:0000313" key="1">
    <source>
        <dbReference type="EMBL" id="CAH1238541.1"/>
    </source>
</evidence>
<keyword evidence="2" id="KW-1185">Reference proteome</keyword>
<dbReference type="SUPFAM" id="SSF48452">
    <property type="entry name" value="TPR-like"/>
    <property type="match status" value="1"/>
</dbReference>
<protein>
    <submittedName>
        <fullName evidence="1">IFIT5 protein</fullName>
    </submittedName>
</protein>
<name>A0A8J9YLL6_BRALA</name>
<dbReference type="SMART" id="SM00028">
    <property type="entry name" value="TPR"/>
    <property type="match status" value="3"/>
</dbReference>
<accession>A0A8J9YLL6</accession>
<dbReference type="PANTHER" id="PTHR16253:SF0">
    <property type="entry name" value="TETRATRICOPEPTIDE REPEAT PROTEIN 22"/>
    <property type="match status" value="1"/>
</dbReference>
<dbReference type="AlphaFoldDB" id="A0A8J9YLL6"/>
<dbReference type="InterPro" id="IPR042342">
    <property type="entry name" value="TTC22"/>
</dbReference>